<dbReference type="GO" id="GO:0003735">
    <property type="term" value="F:structural constituent of ribosome"/>
    <property type="evidence" value="ECO:0007669"/>
    <property type="project" value="TreeGrafter"/>
</dbReference>
<dbReference type="GO" id="GO:0005762">
    <property type="term" value="C:mitochondrial large ribosomal subunit"/>
    <property type="evidence" value="ECO:0007669"/>
    <property type="project" value="TreeGrafter"/>
</dbReference>
<gene>
    <name evidence="7" type="ORF">GNLVRS02_ARAD1C25520g</name>
</gene>
<keyword evidence="4" id="KW-0496">Mitochondrion</keyword>
<name>A0A060T7Y0_BLAAD</name>
<sequence length="147" mass="16652">MTDVVGWWCGVLAMEIVNYRAGLIIGTALQISVWQFSRTFDFQSTNDKRMLTKYFAKVSVKFNPTHRSARLARMFLASIPPSARGDVQVSQKVLNEQSGDKPEISVTYKDGKNITLDPTTVKTTYDMVQAFDQYSRSLKIQDDISDN</sequence>
<comment type="similarity">
    <text evidence="2">Belongs to the mitochondrion-specific ribosomal protein mL53 family.</text>
</comment>
<reference evidence="7" key="1">
    <citation type="submission" date="2014-02" db="EMBL/GenBank/DDBJ databases">
        <authorList>
            <person name="Genoscope - CEA"/>
        </authorList>
    </citation>
    <scope>NUCLEOTIDE SEQUENCE</scope>
    <source>
        <strain evidence="7">LS3</strain>
    </source>
</reference>
<evidence type="ECO:0000256" key="6">
    <source>
        <dbReference type="ARBA" id="ARBA00035180"/>
    </source>
</evidence>
<keyword evidence="3" id="KW-0689">Ribosomal protein</keyword>
<evidence type="ECO:0000256" key="3">
    <source>
        <dbReference type="ARBA" id="ARBA00022980"/>
    </source>
</evidence>
<comment type="subcellular location">
    <subcellularLocation>
        <location evidence="1">Mitochondrion</location>
    </subcellularLocation>
</comment>
<evidence type="ECO:0000256" key="2">
    <source>
        <dbReference type="ARBA" id="ARBA00005557"/>
    </source>
</evidence>
<evidence type="ECO:0000256" key="4">
    <source>
        <dbReference type="ARBA" id="ARBA00023128"/>
    </source>
</evidence>
<evidence type="ECO:0000256" key="5">
    <source>
        <dbReference type="ARBA" id="ARBA00023274"/>
    </source>
</evidence>
<reference evidence="7" key="2">
    <citation type="submission" date="2014-06" db="EMBL/GenBank/DDBJ databases">
        <title>The complete genome of Blastobotrys (Arxula) adeninivorans LS3 - a yeast of biotechnological interest.</title>
        <authorList>
            <person name="Kunze G."/>
            <person name="Gaillardin C."/>
            <person name="Czernicka M."/>
            <person name="Durrens P."/>
            <person name="Martin T."/>
            <person name="Boer E."/>
            <person name="Gabaldon T."/>
            <person name="Cruz J."/>
            <person name="Talla E."/>
            <person name="Marck C."/>
            <person name="Goffeau A."/>
            <person name="Barbe V."/>
            <person name="Baret P."/>
            <person name="Baronian K."/>
            <person name="Beier S."/>
            <person name="Bleykasten C."/>
            <person name="Bode R."/>
            <person name="Casaregola S."/>
            <person name="Despons L."/>
            <person name="Fairhead C."/>
            <person name="Giersberg M."/>
            <person name="Gierski P."/>
            <person name="Hahnel U."/>
            <person name="Hartmann A."/>
            <person name="Jankowska D."/>
            <person name="Jubin C."/>
            <person name="Jung P."/>
            <person name="Lafontaine I."/>
            <person name="Leh-Louis V."/>
            <person name="Lemaire M."/>
            <person name="Marcet-Houben M."/>
            <person name="Mascher M."/>
            <person name="Morel G."/>
            <person name="Richard G.-F."/>
            <person name="Riechen J."/>
            <person name="Sacerdot C."/>
            <person name="Sarkar A."/>
            <person name="Savel G."/>
            <person name="Schacherer J."/>
            <person name="Sherman D."/>
            <person name="Straub M.-L."/>
            <person name="Stein N."/>
            <person name="Thierry A."/>
            <person name="Trautwein-Schult A."/>
            <person name="Westhof E."/>
            <person name="Worch S."/>
            <person name="Dujon B."/>
            <person name="Souciet J.-L."/>
            <person name="Wincker P."/>
            <person name="Scholz U."/>
            <person name="Neuveglise N."/>
        </authorList>
    </citation>
    <scope>NUCLEOTIDE SEQUENCE</scope>
    <source>
        <strain evidence="7">LS3</strain>
    </source>
</reference>
<evidence type="ECO:0000256" key="1">
    <source>
        <dbReference type="ARBA" id="ARBA00004173"/>
    </source>
</evidence>
<evidence type="ECO:0000313" key="7">
    <source>
        <dbReference type="EMBL" id="CDP35007.1"/>
    </source>
</evidence>
<dbReference type="EMBL" id="HG937693">
    <property type="protein sequence ID" value="CDP35007.1"/>
    <property type="molecule type" value="Genomic_DNA"/>
</dbReference>
<protein>
    <recommendedName>
        <fullName evidence="6">Large ribosomal subunit protein mL53</fullName>
    </recommendedName>
</protein>
<dbReference type="PANTHER" id="PTHR28236:SF1">
    <property type="entry name" value="LARGE RIBOSOMAL SUBUNIT PROTEIN ML53"/>
    <property type="match status" value="1"/>
</dbReference>
<dbReference type="AlphaFoldDB" id="A0A060T7Y0"/>
<dbReference type="PANTHER" id="PTHR28236">
    <property type="entry name" value="54S RIBOSOMAL PROTEIN L44, MITOCHONDRIAL"/>
    <property type="match status" value="1"/>
</dbReference>
<dbReference type="InterPro" id="IPR042776">
    <property type="entry name" value="Ribosomal_mL53_fung"/>
</dbReference>
<organism evidence="7">
    <name type="scientific">Blastobotrys adeninivorans</name>
    <name type="common">Yeast</name>
    <name type="synonym">Arxula adeninivorans</name>
    <dbReference type="NCBI Taxonomy" id="409370"/>
    <lineage>
        <taxon>Eukaryota</taxon>
        <taxon>Fungi</taxon>
        <taxon>Dikarya</taxon>
        <taxon>Ascomycota</taxon>
        <taxon>Saccharomycotina</taxon>
        <taxon>Dipodascomycetes</taxon>
        <taxon>Dipodascales</taxon>
        <taxon>Trichomonascaceae</taxon>
        <taxon>Blastobotrys</taxon>
    </lineage>
</organism>
<accession>A0A060T7Y0</accession>
<dbReference type="Gene3D" id="3.40.30.10">
    <property type="entry name" value="Glutaredoxin"/>
    <property type="match status" value="1"/>
</dbReference>
<keyword evidence="5" id="KW-0687">Ribonucleoprotein</keyword>
<dbReference type="PhylomeDB" id="A0A060T7Y0"/>
<dbReference type="Pfam" id="PF10780">
    <property type="entry name" value="MRP_L53"/>
    <property type="match status" value="1"/>
</dbReference>
<dbReference type="InterPro" id="IPR019716">
    <property type="entry name" value="Ribosomal_mL53"/>
</dbReference>
<proteinExistence type="inferred from homology"/>